<accession>A0A9P7KB87</accession>
<dbReference type="EMBL" id="JABCKV010000286">
    <property type="protein sequence ID" value="KAG5641581.1"/>
    <property type="molecule type" value="Genomic_DNA"/>
</dbReference>
<dbReference type="OrthoDB" id="3211671at2759"/>
<dbReference type="AlphaFoldDB" id="A0A9P7KB87"/>
<evidence type="ECO:0000313" key="3">
    <source>
        <dbReference type="EMBL" id="KAG5641581.1"/>
    </source>
</evidence>
<proteinExistence type="predicted"/>
<feature type="domain" description="Tf2-1-like SH3-like" evidence="2">
    <location>
        <begin position="11"/>
        <end position="56"/>
    </location>
</feature>
<keyword evidence="4" id="KW-1185">Reference proteome</keyword>
<dbReference type="InterPro" id="IPR056924">
    <property type="entry name" value="SH3_Tf2-1"/>
</dbReference>
<evidence type="ECO:0000256" key="1">
    <source>
        <dbReference type="SAM" id="MobiDB-lite"/>
    </source>
</evidence>
<evidence type="ECO:0000259" key="2">
    <source>
        <dbReference type="Pfam" id="PF24626"/>
    </source>
</evidence>
<evidence type="ECO:0000313" key="4">
    <source>
        <dbReference type="Proteomes" id="UP000775547"/>
    </source>
</evidence>
<feature type="region of interest" description="Disordered" evidence="1">
    <location>
        <begin position="355"/>
        <end position="380"/>
    </location>
</feature>
<protein>
    <recommendedName>
        <fullName evidence="2">Tf2-1-like SH3-like domain-containing protein</fullName>
    </recommendedName>
</protein>
<reference evidence="3" key="1">
    <citation type="submission" date="2020-07" db="EMBL/GenBank/DDBJ databases">
        <authorList>
            <person name="Nieuwenhuis M."/>
            <person name="Van De Peppel L.J.J."/>
        </authorList>
    </citation>
    <scope>NUCLEOTIDE SEQUENCE</scope>
    <source>
        <strain evidence="3">AP01</strain>
        <tissue evidence="3">Mycelium</tissue>
    </source>
</reference>
<dbReference type="Pfam" id="PF24626">
    <property type="entry name" value="SH3_Tf2-1"/>
    <property type="match status" value="1"/>
</dbReference>
<organism evidence="3 4">
    <name type="scientific">Asterophora parasitica</name>
    <dbReference type="NCBI Taxonomy" id="117018"/>
    <lineage>
        <taxon>Eukaryota</taxon>
        <taxon>Fungi</taxon>
        <taxon>Dikarya</taxon>
        <taxon>Basidiomycota</taxon>
        <taxon>Agaricomycotina</taxon>
        <taxon>Agaricomycetes</taxon>
        <taxon>Agaricomycetidae</taxon>
        <taxon>Agaricales</taxon>
        <taxon>Tricholomatineae</taxon>
        <taxon>Lyophyllaceae</taxon>
        <taxon>Asterophora</taxon>
    </lineage>
</organism>
<sequence>MPNIAFPKGFARKLVPKYIGLYKILKDYGNQSFRVDLPAHLKQRGVHDTFHASLLRVHIPNDDRLFPGRLDTQLGNQDDSENEWAVDAITGHTGARQDAVFQVRWRSGDLTWMPYYQITHLDALANYFDLLGITRIEDLAAGTTKPPTEDPQIFISAIGPNLDCVGDKRLSVPSQPPSSFFPSSHPTNISATLPRNPYHTIMTNNLPTSIPPLKTQQHSGLHRTGREDFVLINPVNQHSAYYHAITIYSYIIYDVKLRKAVLPLTVPGGYAEFAAAFNHGDHGCNIRFAVNSDSLRDLTTSLAPTIAEFQVHPSHIFQLTVEKGGRVLDRRRAMITDDLLWESAASQSRQRAFRSRKKAERLEKKASARAPTGTQPGNKTASIFDLMTALPTPTHTAPGTPATNLNQLPFGLMSDATDFFSAGDVDADGEIDAEASMIA</sequence>
<comment type="caution">
    <text evidence="3">The sequence shown here is derived from an EMBL/GenBank/DDBJ whole genome shotgun (WGS) entry which is preliminary data.</text>
</comment>
<dbReference type="Proteomes" id="UP000775547">
    <property type="component" value="Unassembled WGS sequence"/>
</dbReference>
<name>A0A9P7KB87_9AGAR</name>
<dbReference type="SUPFAM" id="SSF54160">
    <property type="entry name" value="Chromo domain-like"/>
    <property type="match status" value="1"/>
</dbReference>
<reference evidence="3" key="2">
    <citation type="submission" date="2021-10" db="EMBL/GenBank/DDBJ databases">
        <title>Phylogenomics reveals ancestral predisposition of the termite-cultivated fungus Termitomyces towards a domesticated lifestyle.</title>
        <authorList>
            <person name="Auxier B."/>
            <person name="Grum-Grzhimaylo A."/>
            <person name="Cardenas M.E."/>
            <person name="Lodge J.D."/>
            <person name="Laessoe T."/>
            <person name="Pedersen O."/>
            <person name="Smith M.E."/>
            <person name="Kuyper T.W."/>
            <person name="Franco-Molano E.A."/>
            <person name="Baroni T.J."/>
            <person name="Aanen D.K."/>
        </authorList>
    </citation>
    <scope>NUCLEOTIDE SEQUENCE</scope>
    <source>
        <strain evidence="3">AP01</strain>
        <tissue evidence="3">Mycelium</tissue>
    </source>
</reference>
<gene>
    <name evidence="3" type="ORF">DXG03_004694</name>
</gene>
<dbReference type="InterPro" id="IPR016197">
    <property type="entry name" value="Chromo-like_dom_sf"/>
</dbReference>